<sequence length="243" mass="25685">MKITWFGHSAFRLDFADKAVLIDPFFTGNPRFPSTVEEATRGVTHILLTHGHSDHVGDTVSLVEDAADASRTLPVVANPELCAYLAAKGAGNAGQMMNTGGSLDCGGFTVTMVRADHSSGGDGKPSEYLGNPTGLIIRAPGEPTVWHMGDTDIFSDMALMCEIHRPKVVFIPIGDRFTMGPAVAALAVKRFLPGVEVVVPCHYGTFPILVQDASFFVQALADHPVKVVVPGPGGSFDANITPA</sequence>
<evidence type="ECO:0000259" key="3">
    <source>
        <dbReference type="SMART" id="SM00849"/>
    </source>
</evidence>
<dbReference type="GO" id="GO:0016787">
    <property type="term" value="F:hydrolase activity"/>
    <property type="evidence" value="ECO:0007669"/>
    <property type="project" value="UniProtKB-UniRule"/>
</dbReference>
<dbReference type="EMBL" id="VAUP01000028">
    <property type="protein sequence ID" value="TLX42708.1"/>
    <property type="molecule type" value="Genomic_DNA"/>
</dbReference>
<dbReference type="PANTHER" id="PTHR43546">
    <property type="entry name" value="UPF0173 METAL-DEPENDENT HYDROLASE MJ1163-RELATED"/>
    <property type="match status" value="1"/>
</dbReference>
<dbReference type="Proteomes" id="UP000305131">
    <property type="component" value="Unassembled WGS sequence"/>
</dbReference>
<dbReference type="CDD" id="cd06262">
    <property type="entry name" value="metallo-hydrolase-like_MBL-fold"/>
    <property type="match status" value="1"/>
</dbReference>
<dbReference type="OrthoDB" id="9805728at2"/>
<dbReference type="InterPro" id="IPR001279">
    <property type="entry name" value="Metallo-B-lactamas"/>
</dbReference>
<gene>
    <name evidence="4" type="ORF">FBQ73_13865</name>
</gene>
<dbReference type="SUPFAM" id="SSF56281">
    <property type="entry name" value="Metallo-hydrolase/oxidoreductase"/>
    <property type="match status" value="1"/>
</dbReference>
<comment type="caution">
    <text evidence="4">The sequence shown here is derived from an EMBL/GenBank/DDBJ whole genome shotgun (WGS) entry which is preliminary data.</text>
</comment>
<keyword evidence="1 2" id="KW-0378">Hydrolase</keyword>
<organism evidence="4 5">
    <name type="scientific">Xanthobacter autotrophicus</name>
    <dbReference type="NCBI Taxonomy" id="280"/>
    <lineage>
        <taxon>Bacteria</taxon>
        <taxon>Pseudomonadati</taxon>
        <taxon>Pseudomonadota</taxon>
        <taxon>Alphaproteobacteria</taxon>
        <taxon>Hyphomicrobiales</taxon>
        <taxon>Xanthobacteraceae</taxon>
        <taxon>Xanthobacter</taxon>
    </lineage>
</organism>
<dbReference type="HAMAP" id="MF_00457">
    <property type="entry name" value="UPF0173"/>
    <property type="match status" value="1"/>
</dbReference>
<evidence type="ECO:0000313" key="5">
    <source>
        <dbReference type="Proteomes" id="UP000305131"/>
    </source>
</evidence>
<evidence type="ECO:0000313" key="4">
    <source>
        <dbReference type="EMBL" id="TLX42708.1"/>
    </source>
</evidence>
<evidence type="ECO:0000256" key="1">
    <source>
        <dbReference type="ARBA" id="ARBA00022801"/>
    </source>
</evidence>
<protein>
    <recommendedName>
        <fullName evidence="2">UPF0173 metal-dependent hydrolase FBQ73_13865</fullName>
    </recommendedName>
</protein>
<dbReference type="NCBIfam" id="NF001911">
    <property type="entry name" value="PRK00685.1"/>
    <property type="match status" value="1"/>
</dbReference>
<proteinExistence type="inferred from homology"/>
<dbReference type="RefSeq" id="WP_138400066.1">
    <property type="nucleotide sequence ID" value="NZ_JBAFVI010000004.1"/>
</dbReference>
<reference evidence="4 5" key="1">
    <citation type="submission" date="2019-05" db="EMBL/GenBank/DDBJ databases">
        <authorList>
            <person name="Zhou X."/>
        </authorList>
    </citation>
    <scope>NUCLEOTIDE SEQUENCE [LARGE SCALE GENOMIC DNA]</scope>
    <source>
        <strain evidence="4 5">DSM 432</strain>
    </source>
</reference>
<name>A0A6C1KEK1_XANAU</name>
<dbReference type="InterPro" id="IPR050114">
    <property type="entry name" value="UPF0173_UPF0282_UlaG_hydrolase"/>
</dbReference>
<accession>A0A6C1KEK1</accession>
<dbReference type="SMART" id="SM00849">
    <property type="entry name" value="Lactamase_B"/>
    <property type="match status" value="1"/>
</dbReference>
<feature type="domain" description="Metallo-beta-lactamase" evidence="3">
    <location>
        <begin position="7"/>
        <end position="202"/>
    </location>
</feature>
<dbReference type="InterPro" id="IPR036866">
    <property type="entry name" value="RibonucZ/Hydroxyglut_hydro"/>
</dbReference>
<evidence type="ECO:0000256" key="2">
    <source>
        <dbReference type="HAMAP-Rule" id="MF_00457"/>
    </source>
</evidence>
<comment type="similarity">
    <text evidence="2">Belongs to the UPF0173 family.</text>
</comment>
<dbReference type="Pfam" id="PF12706">
    <property type="entry name" value="Lactamase_B_2"/>
    <property type="match status" value="1"/>
</dbReference>
<dbReference type="GeneID" id="95774543"/>
<dbReference type="AlphaFoldDB" id="A0A6C1KEK1"/>
<dbReference type="PANTHER" id="PTHR43546:SF3">
    <property type="entry name" value="UPF0173 METAL-DEPENDENT HYDROLASE MJ1163"/>
    <property type="match status" value="1"/>
</dbReference>
<dbReference type="Gene3D" id="3.60.15.10">
    <property type="entry name" value="Ribonuclease Z/Hydroxyacylglutathione hydrolase-like"/>
    <property type="match status" value="1"/>
</dbReference>
<dbReference type="InterPro" id="IPR022877">
    <property type="entry name" value="UPF0173"/>
</dbReference>